<dbReference type="Proteomes" id="UP000001036">
    <property type="component" value="Chromosome"/>
</dbReference>
<name>B3PBG8_CELJU</name>
<evidence type="ECO:0000256" key="1">
    <source>
        <dbReference type="SAM" id="Phobius"/>
    </source>
</evidence>
<accession>B3PBG8</accession>
<evidence type="ECO:0008006" key="4">
    <source>
        <dbReference type="Google" id="ProtNLM"/>
    </source>
</evidence>
<gene>
    <name evidence="2" type="ordered locus">CJA_2735</name>
</gene>
<dbReference type="AlphaFoldDB" id="B3PBG8"/>
<dbReference type="PIRSF" id="PIRSF029693">
    <property type="entry name" value="UCP029693"/>
    <property type="match status" value="1"/>
</dbReference>
<keyword evidence="1" id="KW-0812">Transmembrane</keyword>
<sequence length="354" mass="39700">MRIARLKQWWNSGVHRVRDEVDEVQDELEHTGLRWRLVWLVIATYLVVVLVTGFYWSFRPPLVSLPQVQADVLRQSEIVSPPLDITPLGAATTASLIYIAQSLWKKPGGYLYNDLTPPGIWLDDMPNWEYGVVVQVRDTCRVMREHLALRPSGSEDPDLQKAESRFQFSHDSWLIPSTESQYREGVGYLRAYLHRLYDASANQVAFKTDAASLDVWLARLETRLGRLSQRLSASVAGEGIDEKGIALRTPWLKIDNVFYEARGSAWAMVYLLRAIEVDFAAVLTDTKAGSALDDAIHELEASQAPLYSPVVLNGSGFGLVANHSLVMAAHLSRASNALVTLRRQLEQMQKAAGE</sequence>
<keyword evidence="1" id="KW-0472">Membrane</keyword>
<keyword evidence="1" id="KW-1133">Transmembrane helix</keyword>
<dbReference type="EMBL" id="CP000934">
    <property type="protein sequence ID" value="ACE84296.1"/>
    <property type="molecule type" value="Genomic_DNA"/>
</dbReference>
<organism evidence="2 3">
    <name type="scientific">Cellvibrio japonicus (strain Ueda107)</name>
    <name type="common">Pseudomonas fluorescens subsp. cellulosa</name>
    <dbReference type="NCBI Taxonomy" id="498211"/>
    <lineage>
        <taxon>Bacteria</taxon>
        <taxon>Pseudomonadati</taxon>
        <taxon>Pseudomonadota</taxon>
        <taxon>Gammaproteobacteria</taxon>
        <taxon>Cellvibrionales</taxon>
        <taxon>Cellvibrionaceae</taxon>
        <taxon>Cellvibrio</taxon>
    </lineage>
</organism>
<dbReference type="HOGENOM" id="CLU_857250_0_0_6"/>
<evidence type="ECO:0000313" key="2">
    <source>
        <dbReference type="EMBL" id="ACE84296.1"/>
    </source>
</evidence>
<reference evidence="2 3" key="1">
    <citation type="journal article" date="2008" name="J. Bacteriol.">
        <title>Insights into plant cell wall degradation from the genome sequence of the soil bacterium Cellvibrio japonicus.</title>
        <authorList>
            <person name="Deboy R.T."/>
            <person name="Mongodin E.F."/>
            <person name="Fouts D.E."/>
            <person name="Tailford L.E."/>
            <person name="Khouri H."/>
            <person name="Emerson J.B."/>
            <person name="Mohamoud Y."/>
            <person name="Watkins K."/>
            <person name="Henrissat B."/>
            <person name="Gilbert H.J."/>
            <person name="Nelson K.E."/>
        </authorList>
    </citation>
    <scope>NUCLEOTIDE SEQUENCE [LARGE SCALE GENOMIC DNA]</scope>
    <source>
        <strain evidence="2 3">Ueda107</strain>
    </source>
</reference>
<dbReference type="Pfam" id="PF10095">
    <property type="entry name" value="DUF2333"/>
    <property type="match status" value="1"/>
</dbReference>
<dbReference type="KEGG" id="cja:CJA_2735"/>
<dbReference type="RefSeq" id="WP_012488329.1">
    <property type="nucleotide sequence ID" value="NC_010995.1"/>
</dbReference>
<dbReference type="InterPro" id="IPR016936">
    <property type="entry name" value="UCP029693"/>
</dbReference>
<evidence type="ECO:0000313" key="3">
    <source>
        <dbReference type="Proteomes" id="UP000001036"/>
    </source>
</evidence>
<keyword evidence="3" id="KW-1185">Reference proteome</keyword>
<dbReference type="STRING" id="498211.CJA_2735"/>
<proteinExistence type="predicted"/>
<dbReference type="OrthoDB" id="5821246at2"/>
<dbReference type="eggNOG" id="COG5345">
    <property type="taxonomic scope" value="Bacteria"/>
</dbReference>
<feature type="transmembrane region" description="Helical" evidence="1">
    <location>
        <begin position="37"/>
        <end position="58"/>
    </location>
</feature>
<protein>
    <recommendedName>
        <fullName evidence="4">DUF2333 family protein</fullName>
    </recommendedName>
</protein>